<evidence type="ECO:0000256" key="1">
    <source>
        <dbReference type="ARBA" id="ARBA00000553"/>
    </source>
</evidence>
<dbReference type="SUPFAM" id="SSF64438">
    <property type="entry name" value="CNF1/YfiH-like putative cysteine hydrolases"/>
    <property type="match status" value="1"/>
</dbReference>
<dbReference type="NCBIfam" id="TIGR00726">
    <property type="entry name" value="peptidoglycan editing factor PgeF"/>
    <property type="match status" value="1"/>
</dbReference>
<dbReference type="AlphaFoldDB" id="A0A1C3P7P7"/>
<evidence type="ECO:0000256" key="12">
    <source>
        <dbReference type="RuleBase" id="RU361274"/>
    </source>
</evidence>
<dbReference type="InterPro" id="IPR003730">
    <property type="entry name" value="Cu_polyphenol_OxRdtase"/>
</dbReference>
<dbReference type="InterPro" id="IPR011324">
    <property type="entry name" value="Cytotoxic_necrot_fac-like_cat"/>
</dbReference>
<evidence type="ECO:0000256" key="2">
    <source>
        <dbReference type="ARBA" id="ARBA00003215"/>
    </source>
</evidence>
<keyword evidence="8" id="KW-0186">Copper</keyword>
<dbReference type="InterPro" id="IPR038371">
    <property type="entry name" value="Cu_polyphenol_OxRdtase_sf"/>
</dbReference>
<keyword evidence="7" id="KW-0862">Zinc</keyword>
<dbReference type="PANTHER" id="PTHR30616:SF2">
    <property type="entry name" value="PURINE NUCLEOSIDE PHOSPHORYLASE LACC1"/>
    <property type="match status" value="1"/>
</dbReference>
<dbReference type="CDD" id="cd16833">
    <property type="entry name" value="YfiH"/>
    <property type="match status" value="1"/>
</dbReference>
<keyword evidence="6" id="KW-0378">Hydrolase</keyword>
<keyword evidence="5" id="KW-0479">Metal-binding</keyword>
<dbReference type="Pfam" id="PF02578">
    <property type="entry name" value="Cu-oxidase_4"/>
    <property type="match status" value="1"/>
</dbReference>
<comment type="similarity">
    <text evidence="3 12">Belongs to the purine nucleoside phosphorylase YfiH/LACC1 family.</text>
</comment>
<dbReference type="Proteomes" id="UP000199013">
    <property type="component" value="Unassembled WGS sequence"/>
</dbReference>
<proteinExistence type="inferred from homology"/>
<evidence type="ECO:0000256" key="8">
    <source>
        <dbReference type="ARBA" id="ARBA00023008"/>
    </source>
</evidence>
<evidence type="ECO:0000256" key="5">
    <source>
        <dbReference type="ARBA" id="ARBA00022723"/>
    </source>
</evidence>
<evidence type="ECO:0000256" key="7">
    <source>
        <dbReference type="ARBA" id="ARBA00022833"/>
    </source>
</evidence>
<comment type="catalytic activity">
    <reaction evidence="1">
        <text>inosine + phosphate = alpha-D-ribose 1-phosphate + hypoxanthine</text>
        <dbReference type="Rhea" id="RHEA:27646"/>
        <dbReference type="ChEBI" id="CHEBI:17368"/>
        <dbReference type="ChEBI" id="CHEBI:17596"/>
        <dbReference type="ChEBI" id="CHEBI:43474"/>
        <dbReference type="ChEBI" id="CHEBI:57720"/>
        <dbReference type="EC" id="2.4.2.1"/>
    </reaction>
    <physiologicalReaction direction="left-to-right" evidence="1">
        <dbReference type="Rhea" id="RHEA:27647"/>
    </physiologicalReaction>
</comment>
<protein>
    <recommendedName>
        <fullName evidence="12">Purine nucleoside phosphorylase</fullName>
    </recommendedName>
</protein>
<evidence type="ECO:0000256" key="3">
    <source>
        <dbReference type="ARBA" id="ARBA00007353"/>
    </source>
</evidence>
<evidence type="ECO:0000256" key="4">
    <source>
        <dbReference type="ARBA" id="ARBA00022679"/>
    </source>
</evidence>
<sequence>MAVGVMNSQVRRTESGLEVLRWSGFDDRRVDVFVTTRHGGVSSGGYASLNLSLRVGDDDTAVLENRMTVAKALDAAPDDFVFCQQTHGSGVATVTGEHRGRGAFSAAEAIAQTDALVTTVPGVVLAILAADCLPLVLHDPVAGVLACVHAGWRGTARGVTPAALAEMRRLGADPANVVAAVGPGIHPDDYQVGVDVVDAFRSVFGGQADTLIRSVDGGKWTVDLGRANVTQLLAAGVRENNMHVTGLGTGPGTPFFSHRAENPCGRFAAVARLRGKDLP</sequence>
<dbReference type="GO" id="GO:0016787">
    <property type="term" value="F:hydrolase activity"/>
    <property type="evidence" value="ECO:0007669"/>
    <property type="project" value="UniProtKB-KW"/>
</dbReference>
<accession>A0A1C3P7P7</accession>
<gene>
    <name evidence="13" type="ORF">FDG2_4691</name>
</gene>
<comment type="catalytic activity">
    <reaction evidence="10">
        <text>adenosine + phosphate = alpha-D-ribose 1-phosphate + adenine</text>
        <dbReference type="Rhea" id="RHEA:27642"/>
        <dbReference type="ChEBI" id="CHEBI:16335"/>
        <dbReference type="ChEBI" id="CHEBI:16708"/>
        <dbReference type="ChEBI" id="CHEBI:43474"/>
        <dbReference type="ChEBI" id="CHEBI:57720"/>
        <dbReference type="EC" id="2.4.2.1"/>
    </reaction>
    <physiologicalReaction direction="left-to-right" evidence="10">
        <dbReference type="Rhea" id="RHEA:27643"/>
    </physiologicalReaction>
</comment>
<evidence type="ECO:0000313" key="13">
    <source>
        <dbReference type="EMBL" id="SBW25822.1"/>
    </source>
</evidence>
<comment type="catalytic activity">
    <reaction evidence="11">
        <text>S-methyl-5'-thioadenosine + phosphate = 5-(methylsulfanyl)-alpha-D-ribose 1-phosphate + adenine</text>
        <dbReference type="Rhea" id="RHEA:11852"/>
        <dbReference type="ChEBI" id="CHEBI:16708"/>
        <dbReference type="ChEBI" id="CHEBI:17509"/>
        <dbReference type="ChEBI" id="CHEBI:43474"/>
        <dbReference type="ChEBI" id="CHEBI:58533"/>
        <dbReference type="EC" id="2.4.2.28"/>
    </reaction>
    <physiologicalReaction direction="left-to-right" evidence="11">
        <dbReference type="Rhea" id="RHEA:11853"/>
    </physiologicalReaction>
</comment>
<evidence type="ECO:0000256" key="9">
    <source>
        <dbReference type="ARBA" id="ARBA00047989"/>
    </source>
</evidence>
<evidence type="ECO:0000256" key="11">
    <source>
        <dbReference type="ARBA" id="ARBA00049893"/>
    </source>
</evidence>
<keyword evidence="4" id="KW-0808">Transferase</keyword>
<evidence type="ECO:0000256" key="10">
    <source>
        <dbReference type="ARBA" id="ARBA00048968"/>
    </source>
</evidence>
<dbReference type="GO" id="GO:0017061">
    <property type="term" value="F:S-methyl-5-thioadenosine phosphorylase activity"/>
    <property type="evidence" value="ECO:0007669"/>
    <property type="project" value="UniProtKB-EC"/>
</dbReference>
<dbReference type="PANTHER" id="PTHR30616">
    <property type="entry name" value="UNCHARACTERIZED PROTEIN YFIH"/>
    <property type="match status" value="1"/>
</dbReference>
<keyword evidence="14" id="KW-1185">Reference proteome</keyword>
<organism evidence="13 14">
    <name type="scientific">Candidatus Protofrankia californiensis</name>
    <dbReference type="NCBI Taxonomy" id="1839754"/>
    <lineage>
        <taxon>Bacteria</taxon>
        <taxon>Bacillati</taxon>
        <taxon>Actinomycetota</taxon>
        <taxon>Actinomycetes</taxon>
        <taxon>Frankiales</taxon>
        <taxon>Frankiaceae</taxon>
        <taxon>Protofrankia</taxon>
    </lineage>
</organism>
<dbReference type="Gene3D" id="3.60.140.10">
    <property type="entry name" value="CNF1/YfiH-like putative cysteine hydrolases"/>
    <property type="match status" value="1"/>
</dbReference>
<dbReference type="GO" id="GO:0005507">
    <property type="term" value="F:copper ion binding"/>
    <property type="evidence" value="ECO:0007669"/>
    <property type="project" value="TreeGrafter"/>
</dbReference>
<comment type="function">
    <text evidence="2">Purine nucleoside enzyme that catalyzes the phosphorolysis of adenosine and inosine nucleosides, yielding D-ribose 1-phosphate and the respective free bases, adenine and hypoxanthine. Also catalyzes the phosphorolysis of S-methyl-5'-thioadenosine into adenine and S-methyl-5-thio-alpha-D-ribose 1-phosphate. Also has adenosine deaminase activity.</text>
</comment>
<evidence type="ECO:0000256" key="6">
    <source>
        <dbReference type="ARBA" id="ARBA00022801"/>
    </source>
</evidence>
<reference evidence="14" key="1">
    <citation type="submission" date="2016-02" db="EMBL/GenBank/DDBJ databases">
        <authorList>
            <person name="Wibberg D."/>
        </authorList>
    </citation>
    <scope>NUCLEOTIDE SEQUENCE [LARGE SCALE GENOMIC DNA]</scope>
</reference>
<evidence type="ECO:0000313" key="14">
    <source>
        <dbReference type="Proteomes" id="UP000199013"/>
    </source>
</evidence>
<comment type="catalytic activity">
    <reaction evidence="9">
        <text>adenosine + H2O + H(+) = inosine + NH4(+)</text>
        <dbReference type="Rhea" id="RHEA:24408"/>
        <dbReference type="ChEBI" id="CHEBI:15377"/>
        <dbReference type="ChEBI" id="CHEBI:15378"/>
        <dbReference type="ChEBI" id="CHEBI:16335"/>
        <dbReference type="ChEBI" id="CHEBI:17596"/>
        <dbReference type="ChEBI" id="CHEBI:28938"/>
        <dbReference type="EC" id="3.5.4.4"/>
    </reaction>
    <physiologicalReaction direction="left-to-right" evidence="9">
        <dbReference type="Rhea" id="RHEA:24409"/>
    </physiologicalReaction>
</comment>
<name>A0A1C3P7P7_9ACTN</name>
<dbReference type="EMBL" id="FLUV01001963">
    <property type="protein sequence ID" value="SBW25822.1"/>
    <property type="molecule type" value="Genomic_DNA"/>
</dbReference>